<keyword evidence="5" id="KW-1185">Reference proteome</keyword>
<feature type="compositionally biased region" description="Polar residues" evidence="2">
    <location>
        <begin position="234"/>
        <end position="244"/>
    </location>
</feature>
<dbReference type="EMBL" id="MU001688">
    <property type="protein sequence ID" value="KAF2454999.1"/>
    <property type="molecule type" value="Genomic_DNA"/>
</dbReference>
<dbReference type="SMART" id="SM00066">
    <property type="entry name" value="GAL4"/>
    <property type="match status" value="1"/>
</dbReference>
<feature type="compositionally biased region" description="Polar residues" evidence="2">
    <location>
        <begin position="520"/>
        <end position="529"/>
    </location>
</feature>
<dbReference type="GO" id="GO:0000981">
    <property type="term" value="F:DNA-binding transcription factor activity, RNA polymerase II-specific"/>
    <property type="evidence" value="ECO:0007669"/>
    <property type="project" value="InterPro"/>
</dbReference>
<dbReference type="OrthoDB" id="5958943at2759"/>
<feature type="compositionally biased region" description="Basic and acidic residues" evidence="2">
    <location>
        <begin position="250"/>
        <end position="262"/>
    </location>
</feature>
<dbReference type="InterPro" id="IPR001138">
    <property type="entry name" value="Zn2Cys6_DnaBD"/>
</dbReference>
<dbReference type="InterPro" id="IPR036864">
    <property type="entry name" value="Zn2-C6_fun-type_DNA-bd_sf"/>
</dbReference>
<organism evidence="4 5">
    <name type="scientific">Lineolata rhizophorae</name>
    <dbReference type="NCBI Taxonomy" id="578093"/>
    <lineage>
        <taxon>Eukaryota</taxon>
        <taxon>Fungi</taxon>
        <taxon>Dikarya</taxon>
        <taxon>Ascomycota</taxon>
        <taxon>Pezizomycotina</taxon>
        <taxon>Dothideomycetes</taxon>
        <taxon>Dothideomycetes incertae sedis</taxon>
        <taxon>Lineolatales</taxon>
        <taxon>Lineolataceae</taxon>
        <taxon>Lineolata</taxon>
    </lineage>
</organism>
<evidence type="ECO:0000259" key="3">
    <source>
        <dbReference type="SMART" id="SM00066"/>
    </source>
</evidence>
<keyword evidence="1" id="KW-0539">Nucleus</keyword>
<evidence type="ECO:0000313" key="5">
    <source>
        <dbReference type="Proteomes" id="UP000799766"/>
    </source>
</evidence>
<reference evidence="4" key="1">
    <citation type="journal article" date="2020" name="Stud. Mycol.">
        <title>101 Dothideomycetes genomes: a test case for predicting lifestyles and emergence of pathogens.</title>
        <authorList>
            <person name="Haridas S."/>
            <person name="Albert R."/>
            <person name="Binder M."/>
            <person name="Bloem J."/>
            <person name="Labutti K."/>
            <person name="Salamov A."/>
            <person name="Andreopoulos B."/>
            <person name="Baker S."/>
            <person name="Barry K."/>
            <person name="Bills G."/>
            <person name="Bluhm B."/>
            <person name="Cannon C."/>
            <person name="Castanera R."/>
            <person name="Culley D."/>
            <person name="Daum C."/>
            <person name="Ezra D."/>
            <person name="Gonzalez J."/>
            <person name="Henrissat B."/>
            <person name="Kuo A."/>
            <person name="Liang C."/>
            <person name="Lipzen A."/>
            <person name="Lutzoni F."/>
            <person name="Magnuson J."/>
            <person name="Mondo S."/>
            <person name="Nolan M."/>
            <person name="Ohm R."/>
            <person name="Pangilinan J."/>
            <person name="Park H.-J."/>
            <person name="Ramirez L."/>
            <person name="Alfaro M."/>
            <person name="Sun H."/>
            <person name="Tritt A."/>
            <person name="Yoshinaga Y."/>
            <person name="Zwiers L.-H."/>
            <person name="Turgeon B."/>
            <person name="Goodwin S."/>
            <person name="Spatafora J."/>
            <person name="Crous P."/>
            <person name="Grigoriev I."/>
        </authorList>
    </citation>
    <scope>NUCLEOTIDE SEQUENCE</scope>
    <source>
        <strain evidence="4">ATCC 16933</strain>
    </source>
</reference>
<proteinExistence type="predicted"/>
<accession>A0A6A6NTC7</accession>
<dbReference type="GO" id="GO:0008270">
    <property type="term" value="F:zinc ion binding"/>
    <property type="evidence" value="ECO:0007669"/>
    <property type="project" value="InterPro"/>
</dbReference>
<dbReference type="CDD" id="cd00067">
    <property type="entry name" value="GAL4"/>
    <property type="match status" value="1"/>
</dbReference>
<feature type="compositionally biased region" description="Basic residues" evidence="2">
    <location>
        <begin position="80"/>
        <end position="89"/>
    </location>
</feature>
<evidence type="ECO:0000313" key="4">
    <source>
        <dbReference type="EMBL" id="KAF2454999.1"/>
    </source>
</evidence>
<dbReference type="AlphaFoldDB" id="A0A6A6NTC7"/>
<feature type="region of interest" description="Disordered" evidence="2">
    <location>
        <begin position="221"/>
        <end position="263"/>
    </location>
</feature>
<dbReference type="Proteomes" id="UP000799766">
    <property type="component" value="Unassembled WGS sequence"/>
</dbReference>
<name>A0A6A6NTC7_9PEZI</name>
<evidence type="ECO:0000256" key="2">
    <source>
        <dbReference type="SAM" id="MobiDB-lite"/>
    </source>
</evidence>
<gene>
    <name evidence="4" type="ORF">BDY21DRAFT_350878</name>
</gene>
<dbReference type="Gene3D" id="4.10.240.10">
    <property type="entry name" value="Zn(2)-C6 fungal-type DNA-binding domain"/>
    <property type="match status" value="1"/>
</dbReference>
<dbReference type="SUPFAM" id="SSF57701">
    <property type="entry name" value="Zn2/Cys6 DNA-binding domain"/>
    <property type="match status" value="1"/>
</dbReference>
<protein>
    <recommendedName>
        <fullName evidence="3">Zn(2)-C6 fungal-type domain-containing protein</fullName>
    </recommendedName>
</protein>
<feature type="domain" description="Zn(2)-C6 fungal-type" evidence="3">
    <location>
        <begin position="6"/>
        <end position="79"/>
    </location>
</feature>
<feature type="region of interest" description="Disordered" evidence="2">
    <location>
        <begin position="520"/>
        <end position="550"/>
    </location>
</feature>
<feature type="region of interest" description="Disordered" evidence="2">
    <location>
        <begin position="79"/>
        <end position="112"/>
    </location>
</feature>
<evidence type="ECO:0000256" key="1">
    <source>
        <dbReference type="ARBA" id="ARBA00023242"/>
    </source>
</evidence>
<sequence length="949" mass="107193">MEVPSRRQHRSCDQCRKGKRACDAAVPDLREAKPESRSSVDLEPFNRSGATFCAVGPCSNCKKWQKECTFDWLSSMQSKVGRRRKKKPRGNIATGQEEEGAASVHTSKPSYFPHPQLSTPLVVGNSRSGFFPLHTPDPLPYLPLEKDWAAFDLMKGPDSAHTTSEKAFWEAQILNVSPDIGDFQTTDAAFEGPHERIDDRDDVWELLPSSLEDTAPIFHHNQCPSPASEGFHSSPLSDESSGISGSFHRRQTENFPHEDRRNSTSKLANCQLLPSQTLSQSFARSSMTQNLLRIYHDSMENALGCWLTEKNCPYSGLVGQSKPRKKIFLSSSVEGEWGSNWSNRICARVCRLDRAYSIVRGRNLSAIEERTASRTLHAAIMAFAAQWSPHSRCRADTNCSIRSMEPGDKANSHFIEPIFSASPVDSSGRSVQETLWDQARHALDNSVGNPSFRVVFANIIFSLTQRPLKVGRQNEPPHVSDFAELNELFNNDFAPQYLDAAVRQMFSSRYKLTRLVRQNSKYPSKQKTNPTERHLYNETPPLSGAQDVREATRDFSETRASLLKSEDQETFNLLFWLGIMFDTLTAAMYQRPPVVSDEDSEIQCATSDAELQLASAEKERAFGVRNTLFDCPGREETLWGDLFLLKGGADWRREPIRWPCPYEAAAETLSDAAPVKVLLFRRVMRLQTLIYRRARPECLEEAIQDTVRVYKHWNCTYGQFMLDCVANHDSLWPRIQSWYVILAGHWHLAAILLADTLESIDEARLGLELQRESRRSMRLVSILRRENALAVSDLARCSLRGQETSFARAREYHDAVNQGAFLTEPWTDVLVRSFTRAGYILLDEVGTSPHGIHLPQSDPSEDARRRCGFCIDALSCLGNKSDLSFLAARTLSNGLDERVREHMQNTFVSMPNRFEEPDLFTVPDGYDYDFPASMSAGSLPDEVYQWAGA</sequence>